<gene>
    <name evidence="2" type="ORF">Hamer_G008980</name>
</gene>
<name>A0A8J5MNW5_HOMAM</name>
<dbReference type="EMBL" id="JAHLQT010035566">
    <property type="protein sequence ID" value="KAG7158329.1"/>
    <property type="molecule type" value="Genomic_DNA"/>
</dbReference>
<keyword evidence="3" id="KW-1185">Reference proteome</keyword>
<dbReference type="Proteomes" id="UP000747542">
    <property type="component" value="Unassembled WGS sequence"/>
</dbReference>
<evidence type="ECO:0000313" key="3">
    <source>
        <dbReference type="Proteomes" id="UP000747542"/>
    </source>
</evidence>
<feature type="region of interest" description="Disordered" evidence="1">
    <location>
        <begin position="53"/>
        <end position="88"/>
    </location>
</feature>
<proteinExistence type="predicted"/>
<accession>A0A8J5MNW5</accession>
<dbReference type="AlphaFoldDB" id="A0A8J5MNW5"/>
<organism evidence="2 3">
    <name type="scientific">Homarus americanus</name>
    <name type="common">American lobster</name>
    <dbReference type="NCBI Taxonomy" id="6706"/>
    <lineage>
        <taxon>Eukaryota</taxon>
        <taxon>Metazoa</taxon>
        <taxon>Ecdysozoa</taxon>
        <taxon>Arthropoda</taxon>
        <taxon>Crustacea</taxon>
        <taxon>Multicrustacea</taxon>
        <taxon>Malacostraca</taxon>
        <taxon>Eumalacostraca</taxon>
        <taxon>Eucarida</taxon>
        <taxon>Decapoda</taxon>
        <taxon>Pleocyemata</taxon>
        <taxon>Astacidea</taxon>
        <taxon>Nephropoidea</taxon>
        <taxon>Nephropidae</taxon>
        <taxon>Homarus</taxon>
    </lineage>
</organism>
<feature type="compositionally biased region" description="Basic and acidic residues" evidence="1">
    <location>
        <begin position="68"/>
        <end position="77"/>
    </location>
</feature>
<comment type="caution">
    <text evidence="2">The sequence shown here is derived from an EMBL/GenBank/DDBJ whole genome shotgun (WGS) entry which is preliminary data.</text>
</comment>
<evidence type="ECO:0000256" key="1">
    <source>
        <dbReference type="SAM" id="MobiDB-lite"/>
    </source>
</evidence>
<evidence type="ECO:0000313" key="2">
    <source>
        <dbReference type="EMBL" id="KAG7158329.1"/>
    </source>
</evidence>
<feature type="compositionally biased region" description="Acidic residues" evidence="1">
    <location>
        <begin position="56"/>
        <end position="67"/>
    </location>
</feature>
<protein>
    <submittedName>
        <fullName evidence="2">Uncharacterized protein</fullName>
    </submittedName>
</protein>
<sequence>MVECWDEVTPATVNHAWRNVLEGMPEDRQQEVPGEPQSVQAEVELAAEEASMWQNEAEDIMEEDRQAEEDRQNREDSQEAQPAAQHMSKVRKIIELSELLKHLIEQHPPPAGDSESVSSIIGRALQPYVDQLNQHHNALRQRQIMDFFRQQQQPPQPPVIPQADFEGFSRG</sequence>
<reference evidence="2" key="1">
    <citation type="journal article" date="2021" name="Sci. Adv.">
        <title>The American lobster genome reveals insights on longevity, neural, and immune adaptations.</title>
        <authorList>
            <person name="Polinski J.M."/>
            <person name="Zimin A.V."/>
            <person name="Clark K.F."/>
            <person name="Kohn A.B."/>
            <person name="Sadowski N."/>
            <person name="Timp W."/>
            <person name="Ptitsyn A."/>
            <person name="Khanna P."/>
            <person name="Romanova D.Y."/>
            <person name="Williams P."/>
            <person name="Greenwood S.J."/>
            <person name="Moroz L.L."/>
            <person name="Walt D.R."/>
            <person name="Bodnar A.G."/>
        </authorList>
    </citation>
    <scope>NUCLEOTIDE SEQUENCE</scope>
    <source>
        <strain evidence="2">GMGI-L3</strain>
    </source>
</reference>
<feature type="region of interest" description="Disordered" evidence="1">
    <location>
        <begin position="148"/>
        <end position="171"/>
    </location>
</feature>